<name>A0ABU8RZP0_9SPHN</name>
<evidence type="ECO:0000313" key="2">
    <source>
        <dbReference type="Proteomes" id="UP001361239"/>
    </source>
</evidence>
<proteinExistence type="predicted"/>
<dbReference type="Proteomes" id="UP001361239">
    <property type="component" value="Unassembled WGS sequence"/>
</dbReference>
<dbReference type="EMBL" id="JBBHJZ010000003">
    <property type="protein sequence ID" value="MEJ5978217.1"/>
    <property type="molecule type" value="Genomic_DNA"/>
</dbReference>
<comment type="caution">
    <text evidence="1">The sequence shown here is derived from an EMBL/GenBank/DDBJ whole genome shotgun (WGS) entry which is preliminary data.</text>
</comment>
<reference evidence="1 2" key="1">
    <citation type="submission" date="2024-03" db="EMBL/GenBank/DDBJ databases">
        <authorList>
            <person name="Jo J.-H."/>
        </authorList>
    </citation>
    <scope>NUCLEOTIDE SEQUENCE [LARGE SCALE GENOMIC DNA]</scope>
    <source>
        <strain evidence="1 2">PS1R-30</strain>
    </source>
</reference>
<accession>A0ABU8RZP0</accession>
<evidence type="ECO:0008006" key="3">
    <source>
        <dbReference type="Google" id="ProtNLM"/>
    </source>
</evidence>
<protein>
    <recommendedName>
        <fullName evidence="3">DNA-binding MarR family transcriptional regulator</fullName>
    </recommendedName>
</protein>
<dbReference type="InterPro" id="IPR036388">
    <property type="entry name" value="WH-like_DNA-bd_sf"/>
</dbReference>
<dbReference type="RefSeq" id="WP_339588153.1">
    <property type="nucleotide sequence ID" value="NZ_JBBHJZ010000003.1"/>
</dbReference>
<dbReference type="SUPFAM" id="SSF46785">
    <property type="entry name" value="Winged helix' DNA-binding domain"/>
    <property type="match status" value="1"/>
</dbReference>
<evidence type="ECO:0000313" key="1">
    <source>
        <dbReference type="EMBL" id="MEJ5978217.1"/>
    </source>
</evidence>
<gene>
    <name evidence="1" type="ORF">WG901_16305</name>
</gene>
<organism evidence="1 2">
    <name type="scientific">Novosphingobium anseongense</name>
    <dbReference type="NCBI Taxonomy" id="3133436"/>
    <lineage>
        <taxon>Bacteria</taxon>
        <taxon>Pseudomonadati</taxon>
        <taxon>Pseudomonadota</taxon>
        <taxon>Alphaproteobacteria</taxon>
        <taxon>Sphingomonadales</taxon>
        <taxon>Sphingomonadaceae</taxon>
        <taxon>Novosphingobium</taxon>
    </lineage>
</organism>
<dbReference type="InterPro" id="IPR036390">
    <property type="entry name" value="WH_DNA-bd_sf"/>
</dbReference>
<sequence length="150" mass="17223">MKLMDQMEISPRLFDRRDAEDTGPRTLIAEWLYRSRQERPGAEDTRLFGEPAWDMLLDLYVHQAKGLSTSITGACIGSHAPPTTALRYVELLHDQGWIEKIPDESDRRRSFLALTPTATRRLDRHFDQLLERLAQITPDLFASLSLEKAS</sequence>
<keyword evidence="2" id="KW-1185">Reference proteome</keyword>
<dbReference type="Gene3D" id="1.10.10.10">
    <property type="entry name" value="Winged helix-like DNA-binding domain superfamily/Winged helix DNA-binding domain"/>
    <property type="match status" value="1"/>
</dbReference>